<dbReference type="Pfam" id="PF05679">
    <property type="entry name" value="CHGN"/>
    <property type="match status" value="1"/>
</dbReference>
<dbReference type="FunFam" id="3.90.550.50:FF:000004">
    <property type="entry name" value="Hexosyltransferase"/>
    <property type="match status" value="1"/>
</dbReference>
<evidence type="ECO:0000256" key="1">
    <source>
        <dbReference type="ARBA" id="ARBA00004447"/>
    </source>
</evidence>
<evidence type="ECO:0000256" key="6">
    <source>
        <dbReference type="ARBA" id="ARBA00022989"/>
    </source>
</evidence>
<dbReference type="InterPro" id="IPR051227">
    <property type="entry name" value="CS_glycosyltransferase"/>
</dbReference>
<dbReference type="PANTHER" id="PTHR12369">
    <property type="entry name" value="CHONDROITIN SYNTHASE"/>
    <property type="match status" value="1"/>
</dbReference>
<keyword evidence="7 10" id="KW-0333">Golgi apparatus</keyword>
<organism evidence="11 12">
    <name type="scientific">Ignelater luminosus</name>
    <name type="common">Cucubano</name>
    <name type="synonym">Pyrophorus luminosus</name>
    <dbReference type="NCBI Taxonomy" id="2038154"/>
    <lineage>
        <taxon>Eukaryota</taxon>
        <taxon>Metazoa</taxon>
        <taxon>Ecdysozoa</taxon>
        <taxon>Arthropoda</taxon>
        <taxon>Hexapoda</taxon>
        <taxon>Insecta</taxon>
        <taxon>Pterygota</taxon>
        <taxon>Neoptera</taxon>
        <taxon>Endopterygota</taxon>
        <taxon>Coleoptera</taxon>
        <taxon>Polyphaga</taxon>
        <taxon>Elateriformia</taxon>
        <taxon>Elateroidea</taxon>
        <taxon>Elateridae</taxon>
        <taxon>Agrypninae</taxon>
        <taxon>Pyrophorini</taxon>
        <taxon>Ignelater</taxon>
    </lineage>
</organism>
<evidence type="ECO:0000256" key="7">
    <source>
        <dbReference type="ARBA" id="ARBA00023034"/>
    </source>
</evidence>
<evidence type="ECO:0000256" key="9">
    <source>
        <dbReference type="ARBA" id="ARBA00023180"/>
    </source>
</evidence>
<keyword evidence="4 10" id="KW-0812">Transmembrane</keyword>
<name>A0A8K0GMI7_IGNLU</name>
<dbReference type="AlphaFoldDB" id="A0A8K0GMI7"/>
<accession>A0A8K0GMI7</accession>
<dbReference type="SUPFAM" id="SSF53448">
    <property type="entry name" value="Nucleotide-diphospho-sugar transferases"/>
    <property type="match status" value="2"/>
</dbReference>
<dbReference type="EMBL" id="VTPC01000610">
    <property type="protein sequence ID" value="KAF2905056.1"/>
    <property type="molecule type" value="Genomic_DNA"/>
</dbReference>
<dbReference type="Gene3D" id="3.90.550.10">
    <property type="entry name" value="Spore Coat Polysaccharide Biosynthesis Protein SpsA, Chain A"/>
    <property type="match status" value="1"/>
</dbReference>
<dbReference type="GO" id="GO:0047238">
    <property type="term" value="F:glucuronosyl-N-acetylgalactosaminyl-proteoglycan 4-beta-N-acetylgalactosaminyltransferase activity"/>
    <property type="evidence" value="ECO:0007669"/>
    <property type="project" value="TreeGrafter"/>
</dbReference>
<keyword evidence="6 10" id="KW-1133">Transmembrane helix</keyword>
<proteinExistence type="inferred from homology"/>
<sequence>MSRIMARKRKVVNIFLGAIIGVLITTVFKRNTETSINSEICEARTDVNLKTTYEHLESIKNSAINNSNNNLLFVGVMTAAKYVNSRAKTVYKTWGKNVPGKIIFFSSEFSYSNEIPLIGLPGIDDSYPPQRKSFTMLKHMHDNYIDRYEWFLRADDDVYVRTDRLEALLRSVDSRKPWFIGQTGRGNNDEFGLLSLEENENFCMGGPGVILSRETLRRIAPHIDKCLGNLYTTHEDVELGRCVRKYAGVPCTWSYEMQVILYHNQSGDAAFAGDLKQKEVHRAITMHPVKHPQHMYRLHNYVKGLTIQEKQQECIGLHRDISSSMSYLGVQSDQLLTAELIADVALYPEPSGSENYLGDPELLGTPVSLNRFQYKDLEGVLDWELISKSLYSYKDLNPRKRIGSALKEGLTDIVREVMELINLYSKQRGRIIDFKEILYGYWRLDPLHGVDLILDMSLTYKKYRGHKMTVPVRRHAYIQQTFADTKIREVILNEEESFSKPKISDGSLQQKTFINDVIARIGENLPLPVVFNSKTNMNNKYINFILPLSGRYETFKRFMKTYENICIIEQELTRLLVVLYRNEDILEDFSRSLDLVKLIQKKYPQSEITYKIIDETFSRGKALQHGADIYRNNDLLFFIDVDIVFNHKSLLRIRHNTIQHKQIYFPIVYSLYNSRFLNKSFEYTSLNNELNLDNRNGFWRQFGFGIASMYKNDFEDLGGFNTSIAGWGLEDVAFYDNVIKSSMKIIRSVDPGLVHVYHPVECDTNLVQAQKDMCIGTKANILGSLYDLQNLYKKYKYLFR</sequence>
<comment type="subcellular location">
    <subcellularLocation>
        <location evidence="1 10">Golgi apparatus</location>
        <location evidence="1 10">Golgi stack membrane</location>
        <topology evidence="1 10">Single-pass type II membrane protein</topology>
    </subcellularLocation>
</comment>
<feature type="transmembrane region" description="Helical" evidence="10">
    <location>
        <begin position="12"/>
        <end position="28"/>
    </location>
</feature>
<evidence type="ECO:0000313" key="11">
    <source>
        <dbReference type="EMBL" id="KAF2905056.1"/>
    </source>
</evidence>
<dbReference type="InterPro" id="IPR029044">
    <property type="entry name" value="Nucleotide-diphossugar_trans"/>
</dbReference>
<dbReference type="Gene3D" id="3.90.550.50">
    <property type="match status" value="1"/>
</dbReference>
<dbReference type="InterPro" id="IPR008428">
    <property type="entry name" value="Chond_GalNAc"/>
</dbReference>
<evidence type="ECO:0000256" key="2">
    <source>
        <dbReference type="ARBA" id="ARBA00009239"/>
    </source>
</evidence>
<dbReference type="GO" id="GO:0032580">
    <property type="term" value="C:Golgi cisterna membrane"/>
    <property type="evidence" value="ECO:0007669"/>
    <property type="project" value="UniProtKB-SubCell"/>
</dbReference>
<keyword evidence="5 10" id="KW-0735">Signal-anchor</keyword>
<evidence type="ECO:0000256" key="5">
    <source>
        <dbReference type="ARBA" id="ARBA00022968"/>
    </source>
</evidence>
<evidence type="ECO:0000256" key="8">
    <source>
        <dbReference type="ARBA" id="ARBA00023136"/>
    </source>
</evidence>
<keyword evidence="3 10" id="KW-0808">Transferase</keyword>
<protein>
    <recommendedName>
        <fullName evidence="10">Hexosyltransferase</fullName>
        <ecNumber evidence="10">2.4.1.-</ecNumber>
    </recommendedName>
</protein>
<evidence type="ECO:0000256" key="3">
    <source>
        <dbReference type="ARBA" id="ARBA00022679"/>
    </source>
</evidence>
<evidence type="ECO:0000256" key="10">
    <source>
        <dbReference type="RuleBase" id="RU364016"/>
    </source>
</evidence>
<evidence type="ECO:0000313" key="12">
    <source>
        <dbReference type="Proteomes" id="UP000801492"/>
    </source>
</evidence>
<keyword evidence="12" id="KW-1185">Reference proteome</keyword>
<reference evidence="11" key="1">
    <citation type="submission" date="2019-08" db="EMBL/GenBank/DDBJ databases">
        <title>The genome of the North American firefly Photinus pyralis.</title>
        <authorList>
            <consortium name="Photinus pyralis genome working group"/>
            <person name="Fallon T.R."/>
            <person name="Sander Lower S.E."/>
            <person name="Weng J.-K."/>
        </authorList>
    </citation>
    <scope>NUCLEOTIDE SEQUENCE</scope>
    <source>
        <strain evidence="11">TRF0915ILg1</strain>
        <tissue evidence="11">Whole body</tissue>
    </source>
</reference>
<gene>
    <name evidence="11" type="ORF">ILUMI_01119</name>
</gene>
<comment type="caution">
    <text evidence="11">The sequence shown here is derived from an EMBL/GenBank/DDBJ whole genome shotgun (WGS) entry which is preliminary data.</text>
</comment>
<dbReference type="EC" id="2.4.1.-" evidence="10"/>
<dbReference type="PANTHER" id="PTHR12369:SF11">
    <property type="entry name" value="HEXOSYLTRANSFERASE"/>
    <property type="match status" value="1"/>
</dbReference>
<keyword evidence="8 10" id="KW-0472">Membrane</keyword>
<keyword evidence="9" id="KW-0325">Glycoprotein</keyword>
<comment type="similarity">
    <text evidence="2 10">Belongs to the chondroitin N-acetylgalactosaminyltransferase family.</text>
</comment>
<evidence type="ECO:0000256" key="4">
    <source>
        <dbReference type="ARBA" id="ARBA00022692"/>
    </source>
</evidence>
<dbReference type="Proteomes" id="UP000801492">
    <property type="component" value="Unassembled WGS sequence"/>
</dbReference>
<dbReference type="OrthoDB" id="431432at2759"/>